<keyword evidence="3" id="KW-1185">Reference proteome</keyword>
<evidence type="ECO:0000313" key="3">
    <source>
        <dbReference type="Proteomes" id="UP001168883"/>
    </source>
</evidence>
<dbReference type="GO" id="GO:0032259">
    <property type="term" value="P:methylation"/>
    <property type="evidence" value="ECO:0007669"/>
    <property type="project" value="UniProtKB-KW"/>
</dbReference>
<keyword evidence="2" id="KW-0489">Methyltransferase</keyword>
<protein>
    <submittedName>
        <fullName evidence="2">Methyltransferase domain-containing protein</fullName>
    </submittedName>
</protein>
<dbReference type="CDD" id="cd02440">
    <property type="entry name" value="AdoMet_MTases"/>
    <property type="match status" value="1"/>
</dbReference>
<gene>
    <name evidence="2" type="ORF">Q3C12_14760</name>
</gene>
<dbReference type="Gene3D" id="3.40.50.150">
    <property type="entry name" value="Vaccinia Virus protein VP39"/>
    <property type="match status" value="1"/>
</dbReference>
<name>A0ABT8VBF2_9BACL</name>
<evidence type="ECO:0000313" key="2">
    <source>
        <dbReference type="EMBL" id="MDO3678269.1"/>
    </source>
</evidence>
<dbReference type="GO" id="GO:0008168">
    <property type="term" value="F:methyltransferase activity"/>
    <property type="evidence" value="ECO:0007669"/>
    <property type="project" value="UniProtKB-KW"/>
</dbReference>
<dbReference type="Proteomes" id="UP001168883">
    <property type="component" value="Unassembled WGS sequence"/>
</dbReference>
<comment type="caution">
    <text evidence="2">The sequence shown here is derived from an EMBL/GenBank/DDBJ whole genome shotgun (WGS) entry which is preliminary data.</text>
</comment>
<proteinExistence type="predicted"/>
<dbReference type="RefSeq" id="WP_246062936.1">
    <property type="nucleotide sequence ID" value="NZ_JAUMKJ010000016.1"/>
</dbReference>
<accession>A0ABT8VBF2</accession>
<organism evidence="2 3">
    <name type="scientific">Paenibacillus ehimensis</name>
    <dbReference type="NCBI Taxonomy" id="79264"/>
    <lineage>
        <taxon>Bacteria</taxon>
        <taxon>Bacillati</taxon>
        <taxon>Bacillota</taxon>
        <taxon>Bacilli</taxon>
        <taxon>Bacillales</taxon>
        <taxon>Paenibacillaceae</taxon>
        <taxon>Paenibacillus</taxon>
    </lineage>
</organism>
<keyword evidence="2" id="KW-0808">Transferase</keyword>
<dbReference type="Pfam" id="PF13649">
    <property type="entry name" value="Methyltransf_25"/>
    <property type="match status" value="1"/>
</dbReference>
<evidence type="ECO:0000259" key="1">
    <source>
        <dbReference type="Pfam" id="PF13649"/>
    </source>
</evidence>
<dbReference type="EMBL" id="JAUMKJ010000016">
    <property type="protein sequence ID" value="MDO3678269.1"/>
    <property type="molecule type" value="Genomic_DNA"/>
</dbReference>
<feature type="domain" description="Methyltransferase" evidence="1">
    <location>
        <begin position="54"/>
        <end position="151"/>
    </location>
</feature>
<dbReference type="InterPro" id="IPR041698">
    <property type="entry name" value="Methyltransf_25"/>
</dbReference>
<dbReference type="InterPro" id="IPR029063">
    <property type="entry name" value="SAM-dependent_MTases_sf"/>
</dbReference>
<sequence length="195" mass="22012">MAKGDIGMGTLQEKLLFLYKFSRAPQQIGSVTPSSAFLAKKMVDSVNWEKVNGVAELGAGTGAITKYIQRAKKDDTRVLLFEKDTELRGRLQERFADCDCYEDAGRLQAVLRTEGIDSLDCVISGLPYFNFPPSLRDRLLSEIAASLRPGGRFVAFQYSQQMRKRLSRQFAMERIHFVPFNVPPAFVYVCRKEEG</sequence>
<reference evidence="2" key="1">
    <citation type="submission" date="2023-07" db="EMBL/GenBank/DDBJ databases">
        <authorList>
            <person name="Aktuganov G."/>
            <person name="Boyko T."/>
            <person name="Delegan Y."/>
            <person name="Galimzianova N."/>
            <person name="Gilvanova E."/>
            <person name="Korobov V."/>
            <person name="Kuzmina L."/>
            <person name="Melentiev A."/>
            <person name="Milman P."/>
            <person name="Ryabova A."/>
            <person name="Stupak E."/>
            <person name="Yasakov T."/>
            <person name="Zharikova N."/>
            <person name="Zhurenko E."/>
        </authorList>
    </citation>
    <scope>NUCLEOTIDE SEQUENCE</scope>
    <source>
        <strain evidence="2">IB-739</strain>
    </source>
</reference>
<dbReference type="SUPFAM" id="SSF53335">
    <property type="entry name" value="S-adenosyl-L-methionine-dependent methyltransferases"/>
    <property type="match status" value="1"/>
</dbReference>